<dbReference type="GO" id="GO:0016787">
    <property type="term" value="F:hydrolase activity"/>
    <property type="evidence" value="ECO:0007669"/>
    <property type="project" value="UniProtKB-KW"/>
</dbReference>
<keyword evidence="2" id="KW-0227">DNA damage</keyword>
<dbReference type="HAMAP" id="MF_00031">
    <property type="entry name" value="DNA_HJ_migration_RuvA"/>
    <property type="match status" value="1"/>
</dbReference>
<evidence type="ECO:0000256" key="4">
    <source>
        <dbReference type="ARBA" id="ARBA00023204"/>
    </source>
</evidence>
<dbReference type="EC" id="3.6.4.12" evidence="6"/>
<dbReference type="GO" id="GO:0003677">
    <property type="term" value="F:DNA binding"/>
    <property type="evidence" value="ECO:0007669"/>
    <property type="project" value="UniProtKB-KW"/>
</dbReference>
<proteinExistence type="inferred from homology"/>
<dbReference type="InterPro" id="IPR010994">
    <property type="entry name" value="RuvA_2-like"/>
</dbReference>
<dbReference type="Pfam" id="PF01330">
    <property type="entry name" value="RuvA_N"/>
    <property type="match status" value="1"/>
</dbReference>
<dbReference type="GO" id="GO:0009378">
    <property type="term" value="F:four-way junction helicase activity"/>
    <property type="evidence" value="ECO:0007669"/>
    <property type="project" value="InterPro"/>
</dbReference>
<dbReference type="Gene3D" id="2.40.50.140">
    <property type="entry name" value="Nucleic acid-binding proteins"/>
    <property type="match status" value="1"/>
</dbReference>
<evidence type="ECO:0000256" key="1">
    <source>
        <dbReference type="ARBA" id="ARBA00022490"/>
    </source>
</evidence>
<dbReference type="GO" id="GO:0009379">
    <property type="term" value="C:Holliday junction helicase complex"/>
    <property type="evidence" value="ECO:0007669"/>
    <property type="project" value="InterPro"/>
</dbReference>
<dbReference type="GO" id="GO:0006281">
    <property type="term" value="P:DNA repair"/>
    <property type="evidence" value="ECO:0007669"/>
    <property type="project" value="UniProtKB-KW"/>
</dbReference>
<organism evidence="6">
    <name type="scientific">hydrothermal vent metagenome</name>
    <dbReference type="NCBI Taxonomy" id="652676"/>
    <lineage>
        <taxon>unclassified sequences</taxon>
        <taxon>metagenomes</taxon>
        <taxon>ecological metagenomes</taxon>
    </lineage>
</organism>
<dbReference type="CDD" id="cd14332">
    <property type="entry name" value="UBA_RuvA_C"/>
    <property type="match status" value="1"/>
</dbReference>
<feature type="domain" description="Helix-hairpin-helix DNA-binding motif class 1" evidence="5">
    <location>
        <begin position="108"/>
        <end position="127"/>
    </location>
</feature>
<protein>
    <submittedName>
        <fullName evidence="6">Holliday junction ATP-dependent DNA helicase RuvA</fullName>
        <ecNumber evidence="6">3.6.4.12</ecNumber>
    </submittedName>
</protein>
<dbReference type="InterPro" id="IPR003583">
    <property type="entry name" value="Hlx-hairpin-Hlx_DNA-bd_motif"/>
</dbReference>
<dbReference type="InterPro" id="IPR013849">
    <property type="entry name" value="DNA_helicase_Holl-junc_RuvA_I"/>
</dbReference>
<dbReference type="EMBL" id="UOFL01000047">
    <property type="protein sequence ID" value="VAW73616.1"/>
    <property type="molecule type" value="Genomic_DNA"/>
</dbReference>
<keyword evidence="6" id="KW-0547">Nucleotide-binding</keyword>
<keyword evidence="1" id="KW-0963">Cytoplasm</keyword>
<evidence type="ECO:0000259" key="5">
    <source>
        <dbReference type="SMART" id="SM00278"/>
    </source>
</evidence>
<dbReference type="SUPFAM" id="SSF46929">
    <property type="entry name" value="DNA helicase RuvA subunit, C-terminal domain"/>
    <property type="match status" value="1"/>
</dbReference>
<dbReference type="InterPro" id="IPR036267">
    <property type="entry name" value="RuvA_C_sf"/>
</dbReference>
<evidence type="ECO:0000256" key="3">
    <source>
        <dbReference type="ARBA" id="ARBA00023125"/>
    </source>
</evidence>
<dbReference type="GO" id="GO:0005524">
    <property type="term" value="F:ATP binding"/>
    <property type="evidence" value="ECO:0007669"/>
    <property type="project" value="InterPro"/>
</dbReference>
<dbReference type="InterPro" id="IPR011114">
    <property type="entry name" value="RuvA_C"/>
</dbReference>
<dbReference type="Pfam" id="PF07499">
    <property type="entry name" value="RuvA_C"/>
    <property type="match status" value="1"/>
</dbReference>
<dbReference type="NCBIfam" id="TIGR00084">
    <property type="entry name" value="ruvA"/>
    <property type="match status" value="1"/>
</dbReference>
<dbReference type="Gene3D" id="1.10.150.20">
    <property type="entry name" value="5' to 3' exonuclease, C-terminal subdomain"/>
    <property type="match status" value="1"/>
</dbReference>
<evidence type="ECO:0000313" key="6">
    <source>
        <dbReference type="EMBL" id="VAW73616.1"/>
    </source>
</evidence>
<reference evidence="6" key="1">
    <citation type="submission" date="2018-06" db="EMBL/GenBank/DDBJ databases">
        <authorList>
            <person name="Zhirakovskaya E."/>
        </authorList>
    </citation>
    <scope>NUCLEOTIDE SEQUENCE</scope>
</reference>
<evidence type="ECO:0000256" key="2">
    <source>
        <dbReference type="ARBA" id="ARBA00022763"/>
    </source>
</evidence>
<feature type="domain" description="Helix-hairpin-helix DNA-binding motif class 1" evidence="5">
    <location>
        <begin position="73"/>
        <end position="92"/>
    </location>
</feature>
<dbReference type="SMART" id="SM00278">
    <property type="entry name" value="HhH1"/>
    <property type="match status" value="2"/>
</dbReference>
<keyword evidence="3" id="KW-0238">DNA-binding</keyword>
<keyword evidence="6" id="KW-0347">Helicase</keyword>
<dbReference type="InterPro" id="IPR012340">
    <property type="entry name" value="NA-bd_OB-fold"/>
</dbReference>
<dbReference type="InterPro" id="IPR000085">
    <property type="entry name" value="RuvA"/>
</dbReference>
<dbReference type="AlphaFoldDB" id="A0A3B0YYY4"/>
<keyword evidence="4" id="KW-0234">DNA repair</keyword>
<keyword evidence="6" id="KW-0378">Hydrolase</keyword>
<name>A0A3B0YYY4_9ZZZZ</name>
<sequence>MIGRIRGVILEKSAPQLLVEVQGLGYEVDAPMSTFFHLPDIGQEVILHTHLNVREDAHTLYGFHSRAERTLFRCLIKVSGIGAKLALTILSGATVEEFSSQVQHQDINALTRIPGIGKKTAERLLIEMRDKIDQVSLEANTQGHAGGDILGGSDSVQDAISALVALGYKPPEASKLVQTVDERADLSSEELIRKALKSAATH</sequence>
<dbReference type="SUPFAM" id="SSF47781">
    <property type="entry name" value="RuvA domain 2-like"/>
    <property type="match status" value="1"/>
</dbReference>
<dbReference type="Gene3D" id="1.10.8.10">
    <property type="entry name" value="DNA helicase RuvA subunit, C-terminal domain"/>
    <property type="match status" value="1"/>
</dbReference>
<dbReference type="Pfam" id="PF14520">
    <property type="entry name" value="HHH_5"/>
    <property type="match status" value="1"/>
</dbReference>
<accession>A0A3B0YYY4</accession>
<keyword evidence="6" id="KW-0067">ATP-binding</keyword>
<gene>
    <name evidence="6" type="ORF">MNBD_GAMMA12-2532</name>
</gene>
<dbReference type="GO" id="GO:0006310">
    <property type="term" value="P:DNA recombination"/>
    <property type="evidence" value="ECO:0007669"/>
    <property type="project" value="InterPro"/>
</dbReference>
<dbReference type="SUPFAM" id="SSF50249">
    <property type="entry name" value="Nucleic acid-binding proteins"/>
    <property type="match status" value="1"/>
</dbReference>